<dbReference type="Gene3D" id="3.30.1120.10">
    <property type="match status" value="1"/>
</dbReference>
<dbReference type="PROSITE" id="PS51318">
    <property type="entry name" value="TAT"/>
    <property type="match status" value="1"/>
</dbReference>
<evidence type="ECO:0000256" key="3">
    <source>
        <dbReference type="ARBA" id="ARBA00022801"/>
    </source>
</evidence>
<feature type="region of interest" description="Disordered" evidence="5">
    <location>
        <begin position="456"/>
        <end position="485"/>
    </location>
</feature>
<dbReference type="Proteomes" id="UP000189674">
    <property type="component" value="Chromosome"/>
</dbReference>
<sequence length="513" mass="57206" precursor="true">MIGTASMDRRRFIKTAGLTLTSALVSTKIAPLHAKETAPASKPNIVFILADDMGYGDLACQNPKSKIPTPNLDRLAAQGIRFTNSHSPSAVCTPTRYSILTGRYCWRSRLKKSVLWQWDKPLIEPDRLTVGDMLKQKGYHTACIGKWHLGWDWPTKDNKPLNNRDTGETVDFTKPVANGPTTRGFDYYFGDDVPNFAPYCFIENDRTVGIPDKLKPRKMFGAHGVMLEGWKLENVMPTITDRAAEYVTDRAKQSDPFFLYFSLTAPHTPIAPAEEFIGKSDAHRYGDYVYQVDHSVGQVLDALDKAGIADNTIVIFTSDNGSPARDGRNYSGPTRSVLKYGHDPSRPWRGIKADIWEGGHRVPFVARWPKHFPAGKTSDELISHVDFMATMTAVLNIDLPNSAAPDSYNILPALQGKAQAKPIREALVHHSIQGLFAIRQGKWKFVDGLGAGGFSGPIRKPKPGESPGRLYDMHADPQEKNNLYDQHPEVVKQLKALLEKYKKDDRSVPHRTA</sequence>
<dbReference type="STRING" id="1936003.STSP2_00737"/>
<dbReference type="InterPro" id="IPR006311">
    <property type="entry name" value="TAT_signal"/>
</dbReference>
<dbReference type="KEGG" id="alus:STSP2_00737"/>
<keyword evidence="3 7" id="KW-0378">Hydrolase</keyword>
<dbReference type="EC" id="3.1.6.1" evidence="7"/>
<organism evidence="7 8">
    <name type="scientific">Anaerohalosphaera lusitana</name>
    <dbReference type="NCBI Taxonomy" id="1936003"/>
    <lineage>
        <taxon>Bacteria</taxon>
        <taxon>Pseudomonadati</taxon>
        <taxon>Planctomycetota</taxon>
        <taxon>Phycisphaerae</taxon>
        <taxon>Sedimentisphaerales</taxon>
        <taxon>Anaerohalosphaeraceae</taxon>
        <taxon>Anaerohalosphaera</taxon>
    </lineage>
</organism>
<dbReference type="GO" id="GO:0004065">
    <property type="term" value="F:arylsulfatase activity"/>
    <property type="evidence" value="ECO:0007669"/>
    <property type="project" value="UniProtKB-EC"/>
</dbReference>
<dbReference type="RefSeq" id="WP_146659912.1">
    <property type="nucleotide sequence ID" value="NZ_CP019791.1"/>
</dbReference>
<dbReference type="CDD" id="cd16143">
    <property type="entry name" value="ARS_like"/>
    <property type="match status" value="1"/>
</dbReference>
<dbReference type="InterPro" id="IPR024607">
    <property type="entry name" value="Sulfatase_CS"/>
</dbReference>
<evidence type="ECO:0000313" key="7">
    <source>
        <dbReference type="EMBL" id="AQT67589.1"/>
    </source>
</evidence>
<dbReference type="InterPro" id="IPR050738">
    <property type="entry name" value="Sulfatase"/>
</dbReference>
<dbReference type="InterPro" id="IPR017850">
    <property type="entry name" value="Alkaline_phosphatase_core_sf"/>
</dbReference>
<accession>A0A1U9NI38</accession>
<gene>
    <name evidence="7" type="primary">atsA_9</name>
    <name evidence="7" type="ORF">STSP2_00737</name>
</gene>
<proteinExistence type="inferred from homology"/>
<protein>
    <submittedName>
        <fullName evidence="7">Arylsulfatase</fullName>
        <ecNumber evidence="7">3.1.6.1</ecNumber>
    </submittedName>
</protein>
<dbReference type="PANTHER" id="PTHR42693:SF53">
    <property type="entry name" value="ENDO-4-O-SULFATASE"/>
    <property type="match status" value="1"/>
</dbReference>
<dbReference type="PROSITE" id="PS00149">
    <property type="entry name" value="SULFATASE_2"/>
    <property type="match status" value="1"/>
</dbReference>
<dbReference type="PANTHER" id="PTHR42693">
    <property type="entry name" value="ARYLSULFATASE FAMILY MEMBER"/>
    <property type="match status" value="1"/>
</dbReference>
<name>A0A1U9NI38_9BACT</name>
<evidence type="ECO:0000256" key="2">
    <source>
        <dbReference type="ARBA" id="ARBA00022723"/>
    </source>
</evidence>
<dbReference type="InterPro" id="IPR000917">
    <property type="entry name" value="Sulfatase_N"/>
</dbReference>
<dbReference type="SUPFAM" id="SSF53649">
    <property type="entry name" value="Alkaline phosphatase-like"/>
    <property type="match status" value="1"/>
</dbReference>
<evidence type="ECO:0000313" key="8">
    <source>
        <dbReference type="Proteomes" id="UP000189674"/>
    </source>
</evidence>
<dbReference type="EMBL" id="CP019791">
    <property type="protein sequence ID" value="AQT67589.1"/>
    <property type="molecule type" value="Genomic_DNA"/>
</dbReference>
<evidence type="ECO:0000256" key="1">
    <source>
        <dbReference type="ARBA" id="ARBA00008779"/>
    </source>
</evidence>
<evidence type="ECO:0000256" key="4">
    <source>
        <dbReference type="ARBA" id="ARBA00022837"/>
    </source>
</evidence>
<dbReference type="OrthoDB" id="9783154at2"/>
<dbReference type="PROSITE" id="PS00523">
    <property type="entry name" value="SULFATASE_1"/>
    <property type="match status" value="1"/>
</dbReference>
<evidence type="ECO:0000259" key="6">
    <source>
        <dbReference type="Pfam" id="PF00884"/>
    </source>
</evidence>
<keyword evidence="4" id="KW-0106">Calcium</keyword>
<dbReference type="AlphaFoldDB" id="A0A1U9NI38"/>
<evidence type="ECO:0000256" key="5">
    <source>
        <dbReference type="SAM" id="MobiDB-lite"/>
    </source>
</evidence>
<dbReference type="GO" id="GO:0046872">
    <property type="term" value="F:metal ion binding"/>
    <property type="evidence" value="ECO:0007669"/>
    <property type="project" value="UniProtKB-KW"/>
</dbReference>
<keyword evidence="2" id="KW-0479">Metal-binding</keyword>
<comment type="similarity">
    <text evidence="1">Belongs to the sulfatase family.</text>
</comment>
<keyword evidence="8" id="KW-1185">Reference proteome</keyword>
<feature type="domain" description="Sulfatase N-terminal" evidence="6">
    <location>
        <begin position="43"/>
        <end position="396"/>
    </location>
</feature>
<dbReference type="Gene3D" id="3.40.720.10">
    <property type="entry name" value="Alkaline Phosphatase, subunit A"/>
    <property type="match status" value="1"/>
</dbReference>
<dbReference type="Pfam" id="PF00884">
    <property type="entry name" value="Sulfatase"/>
    <property type="match status" value="1"/>
</dbReference>
<reference evidence="8" key="1">
    <citation type="submission" date="2017-02" db="EMBL/GenBank/DDBJ databases">
        <title>Comparative genomics and description of representatives of a novel lineage of planctomycetes thriving in anoxic sediments.</title>
        <authorList>
            <person name="Spring S."/>
            <person name="Bunk B."/>
            <person name="Sproer C."/>
        </authorList>
    </citation>
    <scope>NUCLEOTIDE SEQUENCE [LARGE SCALE GENOMIC DNA]</scope>
    <source>
        <strain evidence="8">ST-NAGAB-D1</strain>
    </source>
</reference>